<dbReference type="Pfam" id="PF00072">
    <property type="entry name" value="Response_reg"/>
    <property type="match status" value="1"/>
</dbReference>
<dbReference type="InterPro" id="IPR036457">
    <property type="entry name" value="PPM-type-like_dom_sf"/>
</dbReference>
<keyword evidence="1" id="KW-0378">Hydrolase</keyword>
<dbReference type="InterPro" id="IPR001789">
    <property type="entry name" value="Sig_transdc_resp-reg_receiver"/>
</dbReference>
<dbReference type="InterPro" id="IPR052016">
    <property type="entry name" value="Bact_Sigma-Reg"/>
</dbReference>
<evidence type="ECO:0000256" key="2">
    <source>
        <dbReference type="PROSITE-ProRule" id="PRU00169"/>
    </source>
</evidence>
<proteinExistence type="predicted"/>
<dbReference type="Pfam" id="PF07228">
    <property type="entry name" value="SpoIIE"/>
    <property type="match status" value="1"/>
</dbReference>
<protein>
    <submittedName>
        <fullName evidence="4">Histidine kinase-like ATPase domain-containing protein</fullName>
    </submittedName>
</protein>
<dbReference type="InterPro" id="IPR001932">
    <property type="entry name" value="PPM-type_phosphatase-like_dom"/>
</dbReference>
<dbReference type="PANTHER" id="PTHR43156:SF2">
    <property type="entry name" value="STAGE II SPORULATION PROTEIN E"/>
    <property type="match status" value="1"/>
</dbReference>
<keyword evidence="5" id="KW-1185">Reference proteome</keyword>
<dbReference type="SMART" id="SM00331">
    <property type="entry name" value="PP2C_SIG"/>
    <property type="match status" value="1"/>
</dbReference>
<dbReference type="SUPFAM" id="SSF52172">
    <property type="entry name" value="CheY-like"/>
    <property type="match status" value="1"/>
</dbReference>
<dbReference type="AlphaFoldDB" id="A0A1H6S6P0"/>
<dbReference type="GO" id="GO:0016791">
    <property type="term" value="F:phosphatase activity"/>
    <property type="evidence" value="ECO:0007669"/>
    <property type="project" value="TreeGrafter"/>
</dbReference>
<feature type="modified residue" description="4-aspartylphosphate" evidence="2">
    <location>
        <position position="59"/>
    </location>
</feature>
<evidence type="ECO:0000313" key="5">
    <source>
        <dbReference type="Proteomes" id="UP000242999"/>
    </source>
</evidence>
<name>A0A1H6S6P0_9GAMM</name>
<dbReference type="Pfam" id="PF13581">
    <property type="entry name" value="HATPase_c_2"/>
    <property type="match status" value="1"/>
</dbReference>
<dbReference type="PANTHER" id="PTHR43156">
    <property type="entry name" value="STAGE II SPORULATION PROTEIN E-RELATED"/>
    <property type="match status" value="1"/>
</dbReference>
<evidence type="ECO:0000313" key="4">
    <source>
        <dbReference type="EMBL" id="SEI60477.1"/>
    </source>
</evidence>
<dbReference type="EMBL" id="FNYH01000005">
    <property type="protein sequence ID" value="SEI60477.1"/>
    <property type="molecule type" value="Genomic_DNA"/>
</dbReference>
<dbReference type="InterPro" id="IPR011006">
    <property type="entry name" value="CheY-like_superfamily"/>
</dbReference>
<reference evidence="5" key="1">
    <citation type="submission" date="2016-10" db="EMBL/GenBank/DDBJ databases">
        <authorList>
            <person name="Varghese N."/>
            <person name="Submissions S."/>
        </authorList>
    </citation>
    <scope>NUCLEOTIDE SEQUENCE [LARGE SCALE GENOMIC DNA]</scope>
    <source>
        <strain evidence="5">DSM 7165</strain>
    </source>
</reference>
<dbReference type="OrthoDB" id="9811749at2"/>
<dbReference type="PROSITE" id="PS50110">
    <property type="entry name" value="RESPONSE_REGULATORY"/>
    <property type="match status" value="1"/>
</dbReference>
<dbReference type="Gene3D" id="3.30.565.10">
    <property type="entry name" value="Histidine kinase-like ATPase, C-terminal domain"/>
    <property type="match status" value="1"/>
</dbReference>
<accession>A0A1H6S6P0</accession>
<dbReference type="STRING" id="64971.SAMN05421831_10584"/>
<dbReference type="SUPFAM" id="SSF81606">
    <property type="entry name" value="PP2C-like"/>
    <property type="match status" value="1"/>
</dbReference>
<dbReference type="Gene3D" id="3.60.40.10">
    <property type="entry name" value="PPM-type phosphatase domain"/>
    <property type="match status" value="1"/>
</dbReference>
<keyword evidence="4" id="KW-0808">Transferase</keyword>
<evidence type="ECO:0000256" key="1">
    <source>
        <dbReference type="ARBA" id="ARBA00022801"/>
    </source>
</evidence>
<dbReference type="Gene3D" id="3.40.50.2300">
    <property type="match status" value="1"/>
</dbReference>
<dbReference type="Proteomes" id="UP000242999">
    <property type="component" value="Unassembled WGS sequence"/>
</dbReference>
<gene>
    <name evidence="4" type="ORF">SAMN05421831_10584</name>
</gene>
<dbReference type="SUPFAM" id="SSF55874">
    <property type="entry name" value="ATPase domain of HSP90 chaperone/DNA topoisomerase II/histidine kinase"/>
    <property type="match status" value="1"/>
</dbReference>
<dbReference type="SMART" id="SM00448">
    <property type="entry name" value="REC"/>
    <property type="match status" value="1"/>
</dbReference>
<sequence>MQNITQLKVLLVDDDAFLQLFARRMLEGFGHEVITANNGCHCLEILQASEELPDVILMDVAMPEMDGIQATQQIRALYPAWLPVIFLSALEDTESIVRGFEAGGDDYMFKPLNKVILECKLKSVARQLITQRTLEQKNAQLETFLEQEEELRISSHIMQHVLKEGLLEDPWVSYHLQPNRHFSGDLLLVARTPTGALNLMLADAVGHGLSAAINGLPLVQIFSAMSQKGFALESIITEMNLRLRSLMPIDRFVAAALINIDPNYKRISVWNGGIPGVVMLTPQGETHHFTSNHLPLGLAGPKLFNPNTQSVRYQAPCQLFLCSDGLPDAENAHGEAFGEERVFNYLTQHAPYERMSVLQSELKTFVGYTAPHDDVTFVLVSIPEDDQQVIQSVEEHLLPSGKPELIYSDSSDNQHELWSFSLLFTAKEIKRLDLTPLVLNLVSEYAGRPINKSLFVVLSELINNSVDHGILGIDSRLKTSLDSFDTYLNTREQALEQLTDAKIDVNCTCFMQNQTTWLKIRVQDSGKGFNYQQLINTSVQDNLKLYGRGIPLICEMAEEVRYLGCGNEVEVVFSLDTTDKA</sequence>
<dbReference type="CDD" id="cd16936">
    <property type="entry name" value="HATPase_RsbW-like"/>
    <property type="match status" value="1"/>
</dbReference>
<dbReference type="GO" id="GO:0000160">
    <property type="term" value="P:phosphorelay signal transduction system"/>
    <property type="evidence" value="ECO:0007669"/>
    <property type="project" value="InterPro"/>
</dbReference>
<feature type="domain" description="Response regulatory" evidence="3">
    <location>
        <begin position="8"/>
        <end position="125"/>
    </location>
</feature>
<evidence type="ECO:0000259" key="3">
    <source>
        <dbReference type="PROSITE" id="PS50110"/>
    </source>
</evidence>
<dbReference type="InterPro" id="IPR036890">
    <property type="entry name" value="HATPase_C_sf"/>
</dbReference>
<dbReference type="GO" id="GO:0016301">
    <property type="term" value="F:kinase activity"/>
    <property type="evidence" value="ECO:0007669"/>
    <property type="project" value="UniProtKB-KW"/>
</dbReference>
<keyword evidence="2" id="KW-0597">Phosphoprotein</keyword>
<organism evidence="4 5">
    <name type="scientific">Allopseudospirillum japonicum</name>
    <dbReference type="NCBI Taxonomy" id="64971"/>
    <lineage>
        <taxon>Bacteria</taxon>
        <taxon>Pseudomonadati</taxon>
        <taxon>Pseudomonadota</taxon>
        <taxon>Gammaproteobacteria</taxon>
        <taxon>Oceanospirillales</taxon>
        <taxon>Oceanospirillaceae</taxon>
        <taxon>Allopseudospirillum</taxon>
    </lineage>
</organism>
<dbReference type="InterPro" id="IPR003594">
    <property type="entry name" value="HATPase_dom"/>
</dbReference>
<dbReference type="RefSeq" id="WP_093309168.1">
    <property type="nucleotide sequence ID" value="NZ_FNYH01000005.1"/>
</dbReference>
<keyword evidence="4" id="KW-0418">Kinase</keyword>
<dbReference type="CDD" id="cd17546">
    <property type="entry name" value="REC_hyHK_CKI1_RcsC-like"/>
    <property type="match status" value="1"/>
</dbReference>